<sequence length="136" mass="15430">MVGYPNPKRYTVRNPNPLPAGKFSLRLHARNAPMGPEEEDEDEEQHPRYIVPSNADVLFIPDSDNHDVDEEERAVKIGKIDAFIILLNRLHNEGGYGQFQIICDDHSHELAVLAGEIFDMAGNHRDDDKEEIDQGK</sequence>
<proteinExistence type="predicted"/>
<evidence type="ECO:0000256" key="1">
    <source>
        <dbReference type="SAM" id="MobiDB-lite"/>
    </source>
</evidence>
<feature type="region of interest" description="Disordered" evidence="1">
    <location>
        <begin position="1"/>
        <end position="22"/>
    </location>
</feature>
<evidence type="ECO:0000313" key="3">
    <source>
        <dbReference type="Proteomes" id="UP001437256"/>
    </source>
</evidence>
<name>A0ABR2ZZ93_9AGAR</name>
<keyword evidence="3" id="KW-1185">Reference proteome</keyword>
<accession>A0ABR2ZZ93</accession>
<comment type="caution">
    <text evidence="2">The sequence shown here is derived from an EMBL/GenBank/DDBJ whole genome shotgun (WGS) entry which is preliminary data.</text>
</comment>
<evidence type="ECO:0000313" key="2">
    <source>
        <dbReference type="EMBL" id="KAL0066454.1"/>
    </source>
</evidence>
<gene>
    <name evidence="2" type="ORF">AAF712_006496</name>
</gene>
<reference evidence="2 3" key="1">
    <citation type="submission" date="2024-05" db="EMBL/GenBank/DDBJ databases">
        <title>A draft genome resource for the thread blight pathogen Marasmius tenuissimus strain MS-2.</title>
        <authorList>
            <person name="Yulfo-Soto G.E."/>
            <person name="Baruah I.K."/>
            <person name="Amoako-Attah I."/>
            <person name="Bukari Y."/>
            <person name="Meinhardt L.W."/>
            <person name="Bailey B.A."/>
            <person name="Cohen S.P."/>
        </authorList>
    </citation>
    <scope>NUCLEOTIDE SEQUENCE [LARGE SCALE GENOMIC DNA]</scope>
    <source>
        <strain evidence="2 3">MS-2</strain>
    </source>
</reference>
<organism evidence="2 3">
    <name type="scientific">Marasmius tenuissimus</name>
    <dbReference type="NCBI Taxonomy" id="585030"/>
    <lineage>
        <taxon>Eukaryota</taxon>
        <taxon>Fungi</taxon>
        <taxon>Dikarya</taxon>
        <taxon>Basidiomycota</taxon>
        <taxon>Agaricomycotina</taxon>
        <taxon>Agaricomycetes</taxon>
        <taxon>Agaricomycetidae</taxon>
        <taxon>Agaricales</taxon>
        <taxon>Marasmiineae</taxon>
        <taxon>Marasmiaceae</taxon>
        <taxon>Marasmius</taxon>
    </lineage>
</organism>
<protein>
    <submittedName>
        <fullName evidence="2">Uncharacterized protein</fullName>
    </submittedName>
</protein>
<dbReference type="Proteomes" id="UP001437256">
    <property type="component" value="Unassembled WGS sequence"/>
</dbReference>
<dbReference type="EMBL" id="JBBXMP010000035">
    <property type="protein sequence ID" value="KAL0066454.1"/>
    <property type="molecule type" value="Genomic_DNA"/>
</dbReference>